<sequence length="419" mass="45461">MSPVATAPAHLRARDAQLRAAYLREVLDLLYPAPCFTDGAPGDDTDGRVAGTAVADYLVVPDLRRPRLLVPARSRRIAAAAVRRYAEPQGRIAKLKRDAVVTALRSGASGLLLRDRIRVYGPDAETIDGYLHRVLGADVALSIHIGPARANRKPVLQLIARDGRTVGFGKMGTGPLTRRLVRAETSALEALSHAVVDDVTIPSVLHSGQWRGHQVLVQSALPVWQPRAPLSAERLAAAQRAVALCCGTSKGWLSTSPYWSELRERLAGVADRPDGAALAAAARDLAARAGDTDLRYGAWHGDWAPWNMATLAGSLLVWDWERFTLGVPMGFDALHYELQRRIQTDPDAAAAVERTVTRAPRLLAPFEVPRAAAELTALLYLIDLAARYLADRQAEAGARLGVLGTWLLPVLVRRVEAFR</sequence>
<protein>
    <recommendedName>
        <fullName evidence="3">Phosphotransferase enzyme family protein</fullName>
    </recommendedName>
</protein>
<organism evidence="1 2">
    <name type="scientific">Asanoa ishikariensis</name>
    <dbReference type="NCBI Taxonomy" id="137265"/>
    <lineage>
        <taxon>Bacteria</taxon>
        <taxon>Bacillati</taxon>
        <taxon>Actinomycetota</taxon>
        <taxon>Actinomycetes</taxon>
        <taxon>Micromonosporales</taxon>
        <taxon>Micromonosporaceae</taxon>
        <taxon>Asanoa</taxon>
    </lineage>
</organism>
<evidence type="ECO:0000313" key="2">
    <source>
        <dbReference type="Proteomes" id="UP000199632"/>
    </source>
</evidence>
<dbReference type="InterPro" id="IPR011009">
    <property type="entry name" value="Kinase-like_dom_sf"/>
</dbReference>
<dbReference type="Proteomes" id="UP000199632">
    <property type="component" value="Unassembled WGS sequence"/>
</dbReference>
<dbReference type="SUPFAM" id="SSF56112">
    <property type="entry name" value="Protein kinase-like (PK-like)"/>
    <property type="match status" value="1"/>
</dbReference>
<proteinExistence type="predicted"/>
<evidence type="ECO:0008006" key="3">
    <source>
        <dbReference type="Google" id="ProtNLM"/>
    </source>
</evidence>
<gene>
    <name evidence="1" type="ORF">SAMN05421684_1222</name>
</gene>
<evidence type="ECO:0000313" key="1">
    <source>
        <dbReference type="EMBL" id="SDY72379.1"/>
    </source>
</evidence>
<dbReference type="OrthoDB" id="8479674at2"/>
<reference evidence="2" key="1">
    <citation type="submission" date="2016-10" db="EMBL/GenBank/DDBJ databases">
        <authorList>
            <person name="Varghese N."/>
            <person name="Submissions S."/>
        </authorList>
    </citation>
    <scope>NUCLEOTIDE SEQUENCE [LARGE SCALE GENOMIC DNA]</scope>
    <source>
        <strain evidence="2">DSM 44718</strain>
    </source>
</reference>
<accession>A0A1H3M846</accession>
<dbReference type="RefSeq" id="WP_090788194.1">
    <property type="nucleotide sequence ID" value="NZ_BOND01000017.1"/>
</dbReference>
<keyword evidence="2" id="KW-1185">Reference proteome</keyword>
<dbReference type="STRING" id="137265.SAMN05421684_1222"/>
<name>A0A1H3M846_9ACTN</name>
<dbReference type="AlphaFoldDB" id="A0A1H3M846"/>
<dbReference type="EMBL" id="FNQB01000001">
    <property type="protein sequence ID" value="SDY72379.1"/>
    <property type="molecule type" value="Genomic_DNA"/>
</dbReference>